<reference evidence="2 3" key="1">
    <citation type="journal article" date="2020" name="Mol. Biol. Evol.">
        <title>Distinct Expression and Methylation Patterns for Genes with Different Fates following a Single Whole-Genome Duplication in Flowering Plants.</title>
        <authorList>
            <person name="Shi T."/>
            <person name="Rahmani R.S."/>
            <person name="Gugger P.F."/>
            <person name="Wang M."/>
            <person name="Li H."/>
            <person name="Zhang Y."/>
            <person name="Li Z."/>
            <person name="Wang Q."/>
            <person name="Van de Peer Y."/>
            <person name="Marchal K."/>
            <person name="Chen J."/>
        </authorList>
    </citation>
    <scope>NUCLEOTIDE SEQUENCE [LARGE SCALE GENOMIC DNA]</scope>
    <source>
        <tissue evidence="2">Leaf</tissue>
    </source>
</reference>
<gene>
    <name evidence="2" type="ORF">HUJ06_004212</name>
</gene>
<organism evidence="2 3">
    <name type="scientific">Nelumbo nucifera</name>
    <name type="common">Sacred lotus</name>
    <dbReference type="NCBI Taxonomy" id="4432"/>
    <lineage>
        <taxon>Eukaryota</taxon>
        <taxon>Viridiplantae</taxon>
        <taxon>Streptophyta</taxon>
        <taxon>Embryophyta</taxon>
        <taxon>Tracheophyta</taxon>
        <taxon>Spermatophyta</taxon>
        <taxon>Magnoliopsida</taxon>
        <taxon>Proteales</taxon>
        <taxon>Nelumbonaceae</taxon>
        <taxon>Nelumbo</taxon>
    </lineage>
</organism>
<dbReference type="Proteomes" id="UP000607653">
    <property type="component" value="Unassembled WGS sequence"/>
</dbReference>
<dbReference type="AlphaFoldDB" id="A0A822ZLC1"/>
<comment type="caution">
    <text evidence="2">The sequence shown here is derived from an EMBL/GenBank/DDBJ whole genome shotgun (WGS) entry which is preliminary data.</text>
</comment>
<dbReference type="EMBL" id="DUZY01000007">
    <property type="protein sequence ID" value="DAD45982.1"/>
    <property type="molecule type" value="Genomic_DNA"/>
</dbReference>
<proteinExistence type="predicted"/>
<feature type="region of interest" description="Disordered" evidence="1">
    <location>
        <begin position="1"/>
        <end position="23"/>
    </location>
</feature>
<accession>A0A822ZLC1</accession>
<evidence type="ECO:0000313" key="3">
    <source>
        <dbReference type="Proteomes" id="UP000607653"/>
    </source>
</evidence>
<keyword evidence="3" id="KW-1185">Reference proteome</keyword>
<evidence type="ECO:0000313" key="2">
    <source>
        <dbReference type="EMBL" id="DAD45982.1"/>
    </source>
</evidence>
<sequence length="23" mass="2646">MEHSTDHKSNSLIPPKTQKLIKL</sequence>
<protein>
    <submittedName>
        <fullName evidence="2">Uncharacterized protein</fullName>
    </submittedName>
</protein>
<evidence type="ECO:0000256" key="1">
    <source>
        <dbReference type="SAM" id="MobiDB-lite"/>
    </source>
</evidence>
<name>A0A822ZLC1_NELNU</name>